<comment type="function">
    <text evidence="7">The pyruvate dehydrogenase complex catalyzes the overall conversion of pyruvate to acetyl-CoA and CO(2).</text>
</comment>
<dbReference type="GO" id="GO:0006086">
    <property type="term" value="P:pyruvate decarboxylation to acetyl-CoA"/>
    <property type="evidence" value="ECO:0007669"/>
    <property type="project" value="InterPro"/>
</dbReference>
<organism evidence="9 10">
    <name type="scientific">Desulfosporosinus metallidurans</name>
    <dbReference type="NCBI Taxonomy" id="1888891"/>
    <lineage>
        <taxon>Bacteria</taxon>
        <taxon>Bacillati</taxon>
        <taxon>Bacillota</taxon>
        <taxon>Clostridia</taxon>
        <taxon>Eubacteriales</taxon>
        <taxon>Desulfitobacteriaceae</taxon>
        <taxon>Desulfosporosinus</taxon>
    </lineage>
</organism>
<keyword evidence="6 7" id="KW-0670">Pyruvate</keyword>
<feature type="domain" description="Dehydrogenase E1 component" evidence="8">
    <location>
        <begin position="13"/>
        <end position="308"/>
    </location>
</feature>
<evidence type="ECO:0000256" key="5">
    <source>
        <dbReference type="ARBA" id="ARBA00023052"/>
    </source>
</evidence>
<comment type="cofactor">
    <cofactor evidence="1 7">
        <name>thiamine diphosphate</name>
        <dbReference type="ChEBI" id="CHEBI:58937"/>
    </cofactor>
</comment>
<dbReference type="FunFam" id="3.40.50.970:FF:000013">
    <property type="entry name" value="Pyruvate dehydrogenase E1 component subunit alpha"/>
    <property type="match status" value="1"/>
</dbReference>
<evidence type="ECO:0000313" key="10">
    <source>
        <dbReference type="Proteomes" id="UP000186102"/>
    </source>
</evidence>
<comment type="caution">
    <text evidence="9">The sequence shown here is derived from an EMBL/GenBank/DDBJ whole genome shotgun (WGS) entry which is preliminary data.</text>
</comment>
<keyword evidence="5 7" id="KW-0786">Thiamine pyrophosphate</keyword>
<dbReference type="InterPro" id="IPR017597">
    <property type="entry name" value="Pyrv_DH_E1_asu_subgrp-y"/>
</dbReference>
<dbReference type="Proteomes" id="UP000186102">
    <property type="component" value="Unassembled WGS sequence"/>
</dbReference>
<evidence type="ECO:0000259" key="8">
    <source>
        <dbReference type="Pfam" id="PF00676"/>
    </source>
</evidence>
<evidence type="ECO:0000256" key="6">
    <source>
        <dbReference type="ARBA" id="ARBA00023317"/>
    </source>
</evidence>
<evidence type="ECO:0000313" key="9">
    <source>
        <dbReference type="EMBL" id="OLN32492.1"/>
    </source>
</evidence>
<comment type="catalytic activity">
    <reaction evidence="7">
        <text>N(6)-[(R)-lipoyl]-L-lysyl-[protein] + pyruvate + H(+) = N(6)-[(R)-S(8)-acetyldihydrolipoyl]-L-lysyl-[protein] + CO2</text>
        <dbReference type="Rhea" id="RHEA:19189"/>
        <dbReference type="Rhea" id="RHEA-COMP:10474"/>
        <dbReference type="Rhea" id="RHEA-COMP:10478"/>
        <dbReference type="ChEBI" id="CHEBI:15361"/>
        <dbReference type="ChEBI" id="CHEBI:15378"/>
        <dbReference type="ChEBI" id="CHEBI:16526"/>
        <dbReference type="ChEBI" id="CHEBI:83099"/>
        <dbReference type="ChEBI" id="CHEBI:83111"/>
        <dbReference type="EC" id="1.2.4.1"/>
    </reaction>
</comment>
<dbReference type="InterPro" id="IPR001017">
    <property type="entry name" value="DH_E1"/>
</dbReference>
<evidence type="ECO:0000256" key="4">
    <source>
        <dbReference type="ARBA" id="ARBA00023002"/>
    </source>
</evidence>
<dbReference type="EC" id="1.2.4.1" evidence="2 7"/>
<evidence type="ECO:0000256" key="3">
    <source>
        <dbReference type="ARBA" id="ARBA00014159"/>
    </source>
</evidence>
<dbReference type="AlphaFoldDB" id="A0A1Q8QYQ1"/>
<dbReference type="SUPFAM" id="SSF52518">
    <property type="entry name" value="Thiamin diphosphate-binding fold (THDP-binding)"/>
    <property type="match status" value="1"/>
</dbReference>
<evidence type="ECO:0000256" key="7">
    <source>
        <dbReference type="RuleBase" id="RU361139"/>
    </source>
</evidence>
<dbReference type="OrthoDB" id="9766715at2"/>
<comment type="subunit">
    <text evidence="7">Heterodimer of an alpha and a beta chain.</text>
</comment>
<dbReference type="CDD" id="cd02000">
    <property type="entry name" value="TPP_E1_PDC_ADC_BCADC"/>
    <property type="match status" value="1"/>
</dbReference>
<gene>
    <name evidence="7" type="primary">pdhA</name>
    <name evidence="9" type="ORF">DSOL_1528</name>
</gene>
<dbReference type="EMBL" id="MLBF01000008">
    <property type="protein sequence ID" value="OLN32492.1"/>
    <property type="molecule type" value="Genomic_DNA"/>
</dbReference>
<evidence type="ECO:0000256" key="2">
    <source>
        <dbReference type="ARBA" id="ARBA00012281"/>
    </source>
</evidence>
<keyword evidence="10" id="KW-1185">Reference proteome</keyword>
<accession>A0A1Q8QYQ1</accession>
<dbReference type="InterPro" id="IPR050642">
    <property type="entry name" value="PDH_E1_Alpha_Subunit"/>
</dbReference>
<dbReference type="Gene3D" id="3.40.50.970">
    <property type="match status" value="1"/>
</dbReference>
<dbReference type="PANTHER" id="PTHR11516">
    <property type="entry name" value="PYRUVATE DEHYDROGENASE E1 COMPONENT, ALPHA SUBUNIT BACTERIAL AND ORGANELLAR"/>
    <property type="match status" value="1"/>
</dbReference>
<proteinExistence type="predicted"/>
<dbReference type="Pfam" id="PF00676">
    <property type="entry name" value="E1_dh"/>
    <property type="match status" value="1"/>
</dbReference>
<sequence length="320" mass="34928">MALNKEQMLDLYRQMRTIREFEETVANFFSQGQIPGFVHLYIGEEAVATGVCANLEKQDYIASTHRGHGHAIARGASVNKMMAEIFGKIDGFCKGKGGSMHIADIELGFLGANGIVGAGLPLATGAGFALKYMKKNGVAICFFGDAASNRGTFHESLNMASIQKLPVVFVNENNGYGISMSQARHQNIKDIADRASAYGMPGVVVDGNDVMAVYEAAEEAVKRARAGGGPILIECKTYRHHGHFEGDPTVYRTDEEVNAWKAKDPLPRFASRLQEMKMATEAEIKQIDLEVKKIIADAVEYAQKSPVPSQDELLTDVYCN</sequence>
<keyword evidence="4 7" id="KW-0560">Oxidoreductase</keyword>
<dbReference type="PANTHER" id="PTHR11516:SF60">
    <property type="entry name" value="PYRUVATE DEHYDROGENASE E1 COMPONENT SUBUNIT ALPHA"/>
    <property type="match status" value="1"/>
</dbReference>
<name>A0A1Q8QYQ1_9FIRM</name>
<dbReference type="GO" id="GO:0004739">
    <property type="term" value="F:pyruvate dehydrogenase (acetyl-transferring) activity"/>
    <property type="evidence" value="ECO:0007669"/>
    <property type="project" value="UniProtKB-UniRule"/>
</dbReference>
<reference evidence="9 10" key="1">
    <citation type="submission" date="2016-09" db="EMBL/GenBank/DDBJ databases">
        <title>Complete genome of Desulfosporosinus sp. OL.</title>
        <authorList>
            <person name="Mardanov A."/>
            <person name="Beletsky A."/>
            <person name="Panova A."/>
            <person name="Karnachuk O."/>
            <person name="Ravin N."/>
        </authorList>
    </citation>
    <scope>NUCLEOTIDE SEQUENCE [LARGE SCALE GENOMIC DNA]</scope>
    <source>
        <strain evidence="9 10">OL</strain>
    </source>
</reference>
<protein>
    <recommendedName>
        <fullName evidence="3 7">Pyruvate dehydrogenase E1 component subunit alpha</fullName>
        <ecNumber evidence="2 7">1.2.4.1</ecNumber>
    </recommendedName>
</protein>
<dbReference type="RefSeq" id="WP_045572951.1">
    <property type="nucleotide sequence ID" value="NZ_MLBF01000008.1"/>
</dbReference>
<evidence type="ECO:0000256" key="1">
    <source>
        <dbReference type="ARBA" id="ARBA00001964"/>
    </source>
</evidence>
<dbReference type="InterPro" id="IPR029061">
    <property type="entry name" value="THDP-binding"/>
</dbReference>
<dbReference type="STRING" id="1888891.DSOL_1528"/>
<dbReference type="NCBIfam" id="TIGR03182">
    <property type="entry name" value="PDH_E1_alph_y"/>
    <property type="match status" value="1"/>
</dbReference>